<dbReference type="RefSeq" id="WP_316790991.1">
    <property type="nucleotide sequence ID" value="NZ_CP053540.1"/>
</dbReference>
<dbReference type="EMBL" id="CP053540">
    <property type="protein sequence ID" value="WOB42462.1"/>
    <property type="molecule type" value="Genomic_DNA"/>
</dbReference>
<keyword evidence="1" id="KW-0472">Membrane</keyword>
<proteinExistence type="predicted"/>
<reference evidence="2" key="1">
    <citation type="submission" date="2020-05" db="EMBL/GenBank/DDBJ databases">
        <authorList>
            <person name="Zhu T."/>
            <person name="Keshari N."/>
            <person name="Lu X."/>
        </authorList>
    </citation>
    <scope>NUCLEOTIDE SEQUENCE</scope>
    <source>
        <strain evidence="2">NK1-22</strain>
    </source>
</reference>
<keyword evidence="1" id="KW-1133">Transmembrane helix</keyword>
<keyword evidence="1" id="KW-0812">Transmembrane</keyword>
<accession>A0AA97BKX8</accession>
<sequence>MTTAKKQDGLLKVTRKDSQRLVMKTQPLPLLRILGFLLFSGGILLGLSTVMSPNLGKTELTCDRPNLETTRCQKTQSIGSFPIYQHSVEIQSMSMPGVDITVLTTWDSLYKTRIWLSGRHSSKTTWLGVESMPTLSSDGSSLEMQIGFWRDFYEAEAIANEIQRFLGNPAQPSLRVISPSISWMQAYNQRLRSIAFGLQPTFIVLFSMFGLAFMSLRQGYYKFDRLTGQLYYQSMFAWQKEKTLPLAEIKSVAIEEWTAPSADGTFRNRCDIDWYYRIVILTKTGERLPIESAGLNLEQRQETAEAIREFLALPPVQSLPRIRSRNIRNT</sequence>
<dbReference type="AlphaFoldDB" id="A0AA97BKX8"/>
<evidence type="ECO:0000256" key="1">
    <source>
        <dbReference type="SAM" id="Phobius"/>
    </source>
</evidence>
<evidence type="ECO:0000313" key="2">
    <source>
        <dbReference type="EMBL" id="WOB42462.1"/>
    </source>
</evidence>
<feature type="transmembrane region" description="Helical" evidence="1">
    <location>
        <begin position="194"/>
        <end position="216"/>
    </location>
</feature>
<protein>
    <submittedName>
        <fullName evidence="2">Uncharacterized protein</fullName>
    </submittedName>
</protein>
<organism evidence="2">
    <name type="scientific">Thermoleptolyngbya oregonensis NK1-22</name>
    <dbReference type="NCBI Taxonomy" id="2547457"/>
    <lineage>
        <taxon>Bacteria</taxon>
        <taxon>Bacillati</taxon>
        <taxon>Cyanobacteriota</taxon>
        <taxon>Cyanophyceae</taxon>
        <taxon>Oculatellales</taxon>
        <taxon>Oculatellaceae</taxon>
        <taxon>Thermoleptolyngbya</taxon>
    </lineage>
</organism>
<name>A0AA97BKX8_9CYAN</name>
<dbReference type="KEGG" id="tog:HNI00_04305"/>
<gene>
    <name evidence="2" type="ORF">HNI00_04305</name>
</gene>
<feature type="transmembrane region" description="Helical" evidence="1">
    <location>
        <begin position="30"/>
        <end position="51"/>
    </location>
</feature>